<dbReference type="EMBL" id="JAGSPA010000001">
    <property type="protein sequence ID" value="MBV7255711.1"/>
    <property type="molecule type" value="Genomic_DNA"/>
</dbReference>
<dbReference type="Proteomes" id="UP000722336">
    <property type="component" value="Unassembled WGS sequence"/>
</dbReference>
<dbReference type="Pfam" id="PF01588">
    <property type="entry name" value="tRNA_bind"/>
    <property type="match status" value="1"/>
</dbReference>
<keyword evidence="4 9" id="KW-0436">Ligase</keyword>
<feature type="binding site" evidence="4">
    <location>
        <position position="461"/>
    </location>
    <ligand>
        <name>Mg(2+)</name>
        <dbReference type="ChEBI" id="CHEBI:18420"/>
        <note>shared with alpha subunit</note>
    </ligand>
</feature>
<dbReference type="GO" id="GO:0004826">
    <property type="term" value="F:phenylalanine-tRNA ligase activity"/>
    <property type="evidence" value="ECO:0007669"/>
    <property type="project" value="UniProtKB-EC"/>
</dbReference>
<protein>
    <recommendedName>
        <fullName evidence="4">Phenylalanine--tRNA ligase beta subunit</fullName>
        <ecNumber evidence="4">6.1.1.20</ecNumber>
    </recommendedName>
    <alternativeName>
        <fullName evidence="4">Phenylalanyl-tRNA synthetase beta subunit</fullName>
        <shortName evidence="4">PheRS</shortName>
    </alternativeName>
</protein>
<feature type="binding site" evidence="4">
    <location>
        <position position="457"/>
    </location>
    <ligand>
        <name>Mg(2+)</name>
        <dbReference type="ChEBI" id="CHEBI:18420"/>
        <note>shared with alpha subunit</note>
    </ligand>
</feature>
<evidence type="ECO:0000256" key="5">
    <source>
        <dbReference type="PROSITE-ProRule" id="PRU00209"/>
    </source>
</evidence>
<dbReference type="InterPro" id="IPR002547">
    <property type="entry name" value="tRNA-bd_dom"/>
</dbReference>
<feature type="domain" description="FDX-ACB" evidence="7">
    <location>
        <begin position="697"/>
        <end position="790"/>
    </location>
</feature>
<evidence type="ECO:0000313" key="9">
    <source>
        <dbReference type="EMBL" id="MBV7255711.1"/>
    </source>
</evidence>
<evidence type="ECO:0000256" key="3">
    <source>
        <dbReference type="ARBA" id="ARBA00022884"/>
    </source>
</evidence>
<comment type="caution">
    <text evidence="9">The sequence shown here is derived from an EMBL/GenBank/DDBJ whole genome shotgun (WGS) entry which is preliminary data.</text>
</comment>
<gene>
    <name evidence="4" type="primary">pheT</name>
    <name evidence="9" type="ORF">KCG44_02805</name>
</gene>
<dbReference type="Pfam" id="PF03147">
    <property type="entry name" value="FDX-ACB"/>
    <property type="match status" value="1"/>
</dbReference>
<dbReference type="PROSITE" id="PS50886">
    <property type="entry name" value="TRBD"/>
    <property type="match status" value="1"/>
</dbReference>
<organism evidence="9 10">
    <name type="scientific">Pacificimonas pallii</name>
    <dbReference type="NCBI Taxonomy" id="2827236"/>
    <lineage>
        <taxon>Bacteria</taxon>
        <taxon>Pseudomonadati</taxon>
        <taxon>Pseudomonadota</taxon>
        <taxon>Alphaproteobacteria</taxon>
        <taxon>Sphingomonadales</taxon>
        <taxon>Sphingosinicellaceae</taxon>
        <taxon>Pacificimonas</taxon>
    </lineage>
</organism>
<feature type="domain" description="B5" evidence="8">
    <location>
        <begin position="399"/>
        <end position="473"/>
    </location>
</feature>
<dbReference type="Pfam" id="PF17759">
    <property type="entry name" value="tRNA_synthFbeta"/>
    <property type="match status" value="1"/>
</dbReference>
<keyword evidence="4" id="KW-0479">Metal-binding</keyword>
<dbReference type="Pfam" id="PF03484">
    <property type="entry name" value="B5"/>
    <property type="match status" value="1"/>
</dbReference>
<comment type="subunit">
    <text evidence="4">Tetramer of two alpha and two beta subunits.</text>
</comment>
<keyword evidence="4" id="KW-0030">Aminoacyl-tRNA synthetase</keyword>
<dbReference type="InterPro" id="IPR045060">
    <property type="entry name" value="Phe-tRNA-ligase_IIc_bsu"/>
</dbReference>
<comment type="cofactor">
    <cofactor evidence="4">
        <name>Mg(2+)</name>
        <dbReference type="ChEBI" id="CHEBI:18420"/>
    </cofactor>
    <text evidence="4">Binds 2 magnesium ions per tetramer.</text>
</comment>
<keyword evidence="4" id="KW-0648">Protein biosynthesis</keyword>
<dbReference type="PANTHER" id="PTHR10947:SF0">
    <property type="entry name" value="PHENYLALANINE--TRNA LIGASE BETA SUBUNIT"/>
    <property type="match status" value="1"/>
</dbReference>
<dbReference type="CDD" id="cd02796">
    <property type="entry name" value="tRNA_bind_bactPheRS"/>
    <property type="match status" value="1"/>
</dbReference>
<keyword evidence="4" id="KW-0067">ATP-binding</keyword>
<evidence type="ECO:0000259" key="6">
    <source>
        <dbReference type="PROSITE" id="PS50886"/>
    </source>
</evidence>
<evidence type="ECO:0000259" key="7">
    <source>
        <dbReference type="PROSITE" id="PS51447"/>
    </source>
</evidence>
<proteinExistence type="inferred from homology"/>
<dbReference type="SMART" id="SM00873">
    <property type="entry name" value="B3_4"/>
    <property type="match status" value="1"/>
</dbReference>
<name>A0ABS6SBL2_9SPHN</name>
<evidence type="ECO:0000259" key="8">
    <source>
        <dbReference type="PROSITE" id="PS51483"/>
    </source>
</evidence>
<comment type="similarity">
    <text evidence="4">Belongs to the phenylalanyl-tRNA synthetase beta subunit family. Type 1 subfamily.</text>
</comment>
<dbReference type="InterPro" id="IPR005146">
    <property type="entry name" value="B3/B4_tRNA-bd"/>
</dbReference>
<keyword evidence="5" id="KW-0820">tRNA-binding</keyword>
<evidence type="ECO:0000256" key="1">
    <source>
        <dbReference type="ARBA" id="ARBA00004496"/>
    </source>
</evidence>
<evidence type="ECO:0000256" key="4">
    <source>
        <dbReference type="HAMAP-Rule" id="MF_00283"/>
    </source>
</evidence>
<dbReference type="CDD" id="cd00769">
    <property type="entry name" value="PheRS_beta_core"/>
    <property type="match status" value="1"/>
</dbReference>
<dbReference type="RefSeq" id="WP_218444068.1">
    <property type="nucleotide sequence ID" value="NZ_JAGSPA010000001.1"/>
</dbReference>
<reference evidence="9 10" key="1">
    <citation type="submission" date="2021-04" db="EMBL/GenBank/DDBJ databases">
        <authorList>
            <person name="Pira H."/>
            <person name="Risdian C."/>
            <person name="Wink J."/>
        </authorList>
    </citation>
    <scope>NUCLEOTIDE SEQUENCE [LARGE SCALE GENOMIC DNA]</scope>
    <source>
        <strain evidence="9 10">WHA3</strain>
    </source>
</reference>
<feature type="domain" description="TRNA-binding" evidence="6">
    <location>
        <begin position="39"/>
        <end position="149"/>
    </location>
</feature>
<dbReference type="HAMAP" id="MF_00283">
    <property type="entry name" value="Phe_tRNA_synth_beta1"/>
    <property type="match status" value="1"/>
</dbReference>
<dbReference type="NCBIfam" id="NF045760">
    <property type="entry name" value="YtpR"/>
    <property type="match status" value="1"/>
</dbReference>
<evidence type="ECO:0000256" key="2">
    <source>
        <dbReference type="ARBA" id="ARBA00022490"/>
    </source>
</evidence>
<keyword evidence="4" id="KW-0547">Nucleotide-binding</keyword>
<dbReference type="PROSITE" id="PS51447">
    <property type="entry name" value="FDX_ACB"/>
    <property type="match status" value="1"/>
</dbReference>
<dbReference type="Pfam" id="PF03483">
    <property type="entry name" value="B3_4"/>
    <property type="match status" value="1"/>
</dbReference>
<comment type="subcellular location">
    <subcellularLocation>
        <location evidence="1 4">Cytoplasm</location>
    </subcellularLocation>
</comment>
<keyword evidence="3 5" id="KW-0694">RNA-binding</keyword>
<comment type="catalytic activity">
    <reaction evidence="4">
        <text>tRNA(Phe) + L-phenylalanine + ATP = L-phenylalanyl-tRNA(Phe) + AMP + diphosphate + H(+)</text>
        <dbReference type="Rhea" id="RHEA:19413"/>
        <dbReference type="Rhea" id="RHEA-COMP:9668"/>
        <dbReference type="Rhea" id="RHEA-COMP:9699"/>
        <dbReference type="ChEBI" id="CHEBI:15378"/>
        <dbReference type="ChEBI" id="CHEBI:30616"/>
        <dbReference type="ChEBI" id="CHEBI:33019"/>
        <dbReference type="ChEBI" id="CHEBI:58095"/>
        <dbReference type="ChEBI" id="CHEBI:78442"/>
        <dbReference type="ChEBI" id="CHEBI:78531"/>
        <dbReference type="ChEBI" id="CHEBI:456215"/>
        <dbReference type="EC" id="6.1.1.20"/>
    </reaction>
</comment>
<dbReference type="InterPro" id="IPR005121">
    <property type="entry name" value="Fdx_antiC-bd"/>
</dbReference>
<dbReference type="NCBIfam" id="TIGR00472">
    <property type="entry name" value="pheT_bact"/>
    <property type="match status" value="1"/>
</dbReference>
<dbReference type="InterPro" id="IPR004532">
    <property type="entry name" value="Phe-tRNA-ligase_IIc_bsu_bact"/>
</dbReference>
<accession>A0ABS6SBL2</accession>
<keyword evidence="4" id="KW-0460">Magnesium</keyword>
<keyword evidence="2 4" id="KW-0963">Cytoplasm</keyword>
<feature type="binding site" evidence="4">
    <location>
        <position position="460"/>
    </location>
    <ligand>
        <name>Mg(2+)</name>
        <dbReference type="ChEBI" id="CHEBI:18420"/>
        <note>shared with alpha subunit</note>
    </ligand>
</feature>
<dbReference type="InterPro" id="IPR041616">
    <property type="entry name" value="PheRS_beta_core"/>
</dbReference>
<dbReference type="EC" id="6.1.1.20" evidence="4"/>
<dbReference type="SMART" id="SM00896">
    <property type="entry name" value="FDX-ACB"/>
    <property type="match status" value="1"/>
</dbReference>
<dbReference type="SMART" id="SM00874">
    <property type="entry name" value="B5"/>
    <property type="match status" value="1"/>
</dbReference>
<feature type="binding site" evidence="4">
    <location>
        <position position="451"/>
    </location>
    <ligand>
        <name>Mg(2+)</name>
        <dbReference type="ChEBI" id="CHEBI:18420"/>
        <note>shared with alpha subunit</note>
    </ligand>
</feature>
<evidence type="ECO:0000313" key="10">
    <source>
        <dbReference type="Proteomes" id="UP000722336"/>
    </source>
</evidence>
<dbReference type="InterPro" id="IPR005147">
    <property type="entry name" value="tRNA_synthase_B5-dom"/>
</dbReference>
<dbReference type="PROSITE" id="PS51483">
    <property type="entry name" value="B5"/>
    <property type="match status" value="1"/>
</dbReference>
<keyword evidence="10" id="KW-1185">Reference proteome</keyword>
<dbReference type="InterPro" id="IPR033714">
    <property type="entry name" value="tRNA_bind_bactPheRS"/>
</dbReference>
<dbReference type="PANTHER" id="PTHR10947">
    <property type="entry name" value="PHENYLALANYL-TRNA SYNTHETASE BETA CHAIN AND LEUCINE-RICH REPEAT-CONTAINING PROTEIN 47"/>
    <property type="match status" value="1"/>
</dbReference>
<sequence>MKFTLSWLKEHLDTDATLAEISAQLTALGLEVEGIENPAEKLAPFRIAEVLTAEKHPDADKLQVLSVNTGSGAPVQVVCGAPNARAGMKGVFAPEGSYVPGTDMTLKPTKIRGVASSGMMVSERELELSEEHDGIIDLDRDAPVGELFSDYAGLDDPVIEIGITPNRQDALGVYGIARDLAAAGMGTLRSGVVETVPGAFPCPIDIRTDDTSGCPALHGRVVRGVKNGPSPAWLQRRLAAIGQKPIDALVDITNYIMFDRGRPLHVYDLARLDGALVARRAKPGEEVEALNDKSYKLDETMTVLADDAGAHDIGGIMGGARTGVGPETTDVVIECAYFDPVATGRTGRKLNLNSDARARFERGVDPAFLTAGLALATRMIQQICGGEASEIVEAGRAPTAAKIVHYDPALCARLSGVDITEDEQAESLAKLGFDVDRASPWAVTVPSWRRDVDGAPDLVEEVVRIHGIDNVPSTPLPRAEGVARPTATAEQLTERRVRRAMAARGLDEAVSWSFISEQEAAAFGGGVHVLANPISTDLGVMQPSTLPGLLSAAKANIDRGGSGARLFELARRYLPDGERSTVGVVMAGLSREADWRAGGEAGFDVFDAKAEALAALGAAGAPVEKLQVVRGAADWYHPGRSGRIQLGPKKLLSEFGELHPRIAKAFGLRGRVAVCEIYLDALPPVKAKRARAAFTPPALQAVTRDFAFLVDRDVATADLVRACANADRKLIAGARLFDLFAGAGVPEGKVSVAVRVTMQPGEASFTDDEIGALSAKVVAAAAKAVDAELRE</sequence>